<reference evidence="1 2" key="1">
    <citation type="submission" date="2023-02" db="EMBL/GenBank/DDBJ databases">
        <title>Vibrio intestini sp. nov., a close relative of Vibrio cholerae isolated from the intestine of Healthy Culter dabryi.</title>
        <authorList>
            <person name="Wu N."/>
        </authorList>
    </citation>
    <scope>NUCLEOTIDE SEQUENCE [LARGE SCALE GENOMIC DNA]</scope>
    <source>
        <strain evidence="1 2">DSL-7</strain>
    </source>
</reference>
<comment type="caution">
    <text evidence="1">The sequence shown here is derived from an EMBL/GenBank/DDBJ whole genome shotgun (WGS) entry which is preliminary data.</text>
</comment>
<organism evidence="1 2">
    <name type="scientific">Vibrio chanodichtyis</name>
    <dbReference type="NCBI Taxonomy" id="3027932"/>
    <lineage>
        <taxon>Bacteria</taxon>
        <taxon>Pseudomonadati</taxon>
        <taxon>Pseudomonadota</taxon>
        <taxon>Gammaproteobacteria</taxon>
        <taxon>Vibrionales</taxon>
        <taxon>Vibrionaceae</taxon>
        <taxon>Vibrio</taxon>
    </lineage>
</organism>
<dbReference type="EMBL" id="JARBFT010000002">
    <property type="protein sequence ID" value="MDE1514091.1"/>
    <property type="molecule type" value="Genomic_DNA"/>
</dbReference>
<accession>A0ABT5UXD4</accession>
<sequence>MKNGSWLLRELEGLRSFSPEARYLLIVFYFDLLRKNNNAIDVRIARLTQRFGVTPKVIAEVLAHLEACKAGVVHRDSNGNKTFHFHPETMSKLRRELLKSSVSRVGYLFSSAIREHVDAIEALHGVKLRNSNLLLIAIFLMHSDHLGYVQGLSDHQIQKLMGGIASSRLKSQIDTLSRVGFLKVIGKGGVNTVYFGKFTKRYMIKPYFPHEGLSTQKNHNEIKKNVSIATYDIPHAFVIFKPSLSISFSPEFEFDFPIKLAHFLQSIRVPNAQSKKIADLDLSMLDLSAFQHPESSALAIVSIVEELTSFMLVKHWSILAQVNYSDLSMNEISSLQEKILADGYVKNLIETNRLFTDKYRNEKGEDFLKCEGETLSRLMILISINLSVHLIGLLCKQKSFSEELHNLRVIIYNVKPYQLTSPPRLPSCDVSVCFSCNNEAYNFDIIASCSEKNASECDGYNITNNIPNSVDYGITLSSQCLD</sequence>
<dbReference type="Proteomes" id="UP001216189">
    <property type="component" value="Unassembled WGS sequence"/>
</dbReference>
<evidence type="ECO:0000313" key="1">
    <source>
        <dbReference type="EMBL" id="MDE1514091.1"/>
    </source>
</evidence>
<keyword evidence="2" id="KW-1185">Reference proteome</keyword>
<gene>
    <name evidence="1" type="ORF">PUN32_03560</name>
</gene>
<protein>
    <submittedName>
        <fullName evidence="1">Uncharacterized protein</fullName>
    </submittedName>
</protein>
<name>A0ABT5UXD4_9VIBR</name>
<dbReference type="RefSeq" id="WP_274721790.1">
    <property type="nucleotide sequence ID" value="NZ_JARBFT010000002.1"/>
</dbReference>
<evidence type="ECO:0000313" key="2">
    <source>
        <dbReference type="Proteomes" id="UP001216189"/>
    </source>
</evidence>
<proteinExistence type="predicted"/>